<reference evidence="1 2" key="1">
    <citation type="journal article" date="2022" name="Plant J.">
        <title>Chromosome-level genome of Camellia lanceoleosa provides a valuable resource for understanding genome evolution and self-incompatibility.</title>
        <authorList>
            <person name="Gong W."/>
            <person name="Xiao S."/>
            <person name="Wang L."/>
            <person name="Liao Z."/>
            <person name="Chang Y."/>
            <person name="Mo W."/>
            <person name="Hu G."/>
            <person name="Li W."/>
            <person name="Zhao G."/>
            <person name="Zhu H."/>
            <person name="Hu X."/>
            <person name="Ji K."/>
            <person name="Xiang X."/>
            <person name="Song Q."/>
            <person name="Yuan D."/>
            <person name="Jin S."/>
            <person name="Zhang L."/>
        </authorList>
    </citation>
    <scope>NUCLEOTIDE SEQUENCE [LARGE SCALE GENOMIC DNA]</scope>
    <source>
        <strain evidence="1">SQ_2022a</strain>
    </source>
</reference>
<dbReference type="EMBL" id="CM045758">
    <property type="protein sequence ID" value="KAI8029512.1"/>
    <property type="molecule type" value="Genomic_DNA"/>
</dbReference>
<name>A0ACC0IVT2_9ERIC</name>
<protein>
    <submittedName>
        <fullName evidence="1">Uncharacterized protein</fullName>
    </submittedName>
</protein>
<proteinExistence type="predicted"/>
<evidence type="ECO:0000313" key="2">
    <source>
        <dbReference type="Proteomes" id="UP001060215"/>
    </source>
</evidence>
<evidence type="ECO:0000313" key="1">
    <source>
        <dbReference type="EMBL" id="KAI8029512.1"/>
    </source>
</evidence>
<sequence>MQPFVMINDVAALALARNNITLRDLQMLAATTDAKEADEALILSMRATTSLSNVTRRLQAQSLEVQTLSNQLATFRHQANTLRRKNKEMKTKVRTLKQQGVEVET</sequence>
<accession>A0ACC0IVT2</accession>
<comment type="caution">
    <text evidence="1">The sequence shown here is derived from an EMBL/GenBank/DDBJ whole genome shotgun (WGS) entry which is preliminary data.</text>
</comment>
<organism evidence="1 2">
    <name type="scientific">Camellia lanceoleosa</name>
    <dbReference type="NCBI Taxonomy" id="1840588"/>
    <lineage>
        <taxon>Eukaryota</taxon>
        <taxon>Viridiplantae</taxon>
        <taxon>Streptophyta</taxon>
        <taxon>Embryophyta</taxon>
        <taxon>Tracheophyta</taxon>
        <taxon>Spermatophyta</taxon>
        <taxon>Magnoliopsida</taxon>
        <taxon>eudicotyledons</taxon>
        <taxon>Gunneridae</taxon>
        <taxon>Pentapetalae</taxon>
        <taxon>asterids</taxon>
        <taxon>Ericales</taxon>
        <taxon>Theaceae</taxon>
        <taxon>Camellia</taxon>
    </lineage>
</organism>
<dbReference type="Proteomes" id="UP001060215">
    <property type="component" value="Chromosome 1"/>
</dbReference>
<keyword evidence="2" id="KW-1185">Reference proteome</keyword>
<gene>
    <name evidence="1" type="ORF">LOK49_LG01G01302</name>
</gene>